<evidence type="ECO:0000313" key="2">
    <source>
        <dbReference type="EMBL" id="KAG8047290.1"/>
    </source>
</evidence>
<name>A0A8J5RNF9_ZIZPA</name>
<reference evidence="2" key="2">
    <citation type="submission" date="2021-02" db="EMBL/GenBank/DDBJ databases">
        <authorList>
            <person name="Kimball J.A."/>
            <person name="Haas M.W."/>
            <person name="Macchietto M."/>
            <person name="Kono T."/>
            <person name="Duquette J."/>
            <person name="Shao M."/>
        </authorList>
    </citation>
    <scope>NUCLEOTIDE SEQUENCE</scope>
    <source>
        <tissue evidence="2">Fresh leaf tissue</tissue>
    </source>
</reference>
<dbReference type="EMBL" id="JAAALK010000290">
    <property type="protein sequence ID" value="KAG8047290.1"/>
    <property type="molecule type" value="Genomic_DNA"/>
</dbReference>
<organism evidence="2 3">
    <name type="scientific">Zizania palustris</name>
    <name type="common">Northern wild rice</name>
    <dbReference type="NCBI Taxonomy" id="103762"/>
    <lineage>
        <taxon>Eukaryota</taxon>
        <taxon>Viridiplantae</taxon>
        <taxon>Streptophyta</taxon>
        <taxon>Embryophyta</taxon>
        <taxon>Tracheophyta</taxon>
        <taxon>Spermatophyta</taxon>
        <taxon>Magnoliopsida</taxon>
        <taxon>Liliopsida</taxon>
        <taxon>Poales</taxon>
        <taxon>Poaceae</taxon>
        <taxon>BOP clade</taxon>
        <taxon>Oryzoideae</taxon>
        <taxon>Oryzeae</taxon>
        <taxon>Zizaniinae</taxon>
        <taxon>Zizania</taxon>
    </lineage>
</organism>
<comment type="caution">
    <text evidence="2">The sequence shown here is derived from an EMBL/GenBank/DDBJ whole genome shotgun (WGS) entry which is preliminary data.</text>
</comment>
<accession>A0A8J5RNF9</accession>
<dbReference type="Proteomes" id="UP000729402">
    <property type="component" value="Unassembled WGS sequence"/>
</dbReference>
<feature type="region of interest" description="Disordered" evidence="1">
    <location>
        <begin position="85"/>
        <end position="109"/>
    </location>
</feature>
<protein>
    <submittedName>
        <fullName evidence="2">Uncharacterized protein</fullName>
    </submittedName>
</protein>
<evidence type="ECO:0000256" key="1">
    <source>
        <dbReference type="SAM" id="MobiDB-lite"/>
    </source>
</evidence>
<keyword evidence="3" id="KW-1185">Reference proteome</keyword>
<evidence type="ECO:0000313" key="3">
    <source>
        <dbReference type="Proteomes" id="UP000729402"/>
    </source>
</evidence>
<sequence>MHDPNPILVIDIADQGTINPAIVASKAPVGSSVLTTTSTDLVVFVGASGSTLVALTTVVKRSATLTEGGLSTYVFALTKPTTIAPSGADRAPTVKPRAATEDPPAADHQEEVLEEIGHPAKVHLEMPPLAAKV</sequence>
<gene>
    <name evidence="2" type="ORF">GUJ93_ZPchr0008g12302</name>
</gene>
<dbReference type="AlphaFoldDB" id="A0A8J5RNF9"/>
<proteinExistence type="predicted"/>
<reference evidence="2" key="1">
    <citation type="journal article" date="2021" name="bioRxiv">
        <title>Whole Genome Assembly and Annotation of Northern Wild Rice, Zizania palustris L., Supports a Whole Genome Duplication in the Zizania Genus.</title>
        <authorList>
            <person name="Haas M."/>
            <person name="Kono T."/>
            <person name="Macchietto M."/>
            <person name="Millas R."/>
            <person name="McGilp L."/>
            <person name="Shao M."/>
            <person name="Duquette J."/>
            <person name="Hirsch C.N."/>
            <person name="Kimball J."/>
        </authorList>
    </citation>
    <scope>NUCLEOTIDE SEQUENCE</scope>
    <source>
        <tissue evidence="2">Fresh leaf tissue</tissue>
    </source>
</reference>